<dbReference type="SMART" id="SM00530">
    <property type="entry name" value="HTH_XRE"/>
    <property type="match status" value="1"/>
</dbReference>
<evidence type="ECO:0000313" key="3">
    <source>
        <dbReference type="Proteomes" id="UP000183469"/>
    </source>
</evidence>
<reference evidence="2 3" key="1">
    <citation type="submission" date="2016-10" db="EMBL/GenBank/DDBJ databases">
        <authorList>
            <person name="de Groot N.N."/>
        </authorList>
    </citation>
    <scope>NUCLEOTIDE SEQUENCE [LARGE SCALE GENOMIC DNA]</scope>
    <source>
        <strain evidence="2 3">DSM 2872</strain>
    </source>
</reference>
<dbReference type="EMBL" id="FNQG01000009">
    <property type="protein sequence ID" value="SEA16035.1"/>
    <property type="molecule type" value="Genomic_DNA"/>
</dbReference>
<dbReference type="Pfam" id="PF01381">
    <property type="entry name" value="HTH_3"/>
    <property type="match status" value="1"/>
</dbReference>
<dbReference type="GO" id="GO:0003677">
    <property type="term" value="F:DNA binding"/>
    <property type="evidence" value="ECO:0007669"/>
    <property type="project" value="InterPro"/>
</dbReference>
<sequence length="112" mass="12904">MDTIGYYIRTRRQELNMSQVELGEKIGKSSQVISNWERGYTKGVSVEDLKNLARALDVDIKYFFPAIGNAQAKCPPVVDKRLQKIIHIYPQLDEHTKDIIDAVIKVAKRRMK</sequence>
<evidence type="ECO:0000259" key="1">
    <source>
        <dbReference type="PROSITE" id="PS50943"/>
    </source>
</evidence>
<dbReference type="PROSITE" id="PS50943">
    <property type="entry name" value="HTH_CROC1"/>
    <property type="match status" value="1"/>
</dbReference>
<proteinExistence type="predicted"/>
<dbReference type="CDD" id="cd00093">
    <property type="entry name" value="HTH_XRE"/>
    <property type="match status" value="1"/>
</dbReference>
<protein>
    <submittedName>
        <fullName evidence="2">Transcriptional regulator, contains XRE-family HTH domain</fullName>
    </submittedName>
</protein>
<gene>
    <name evidence="2" type="ORF">SAMN05660648_02186</name>
</gene>
<feature type="domain" description="HTH cro/C1-type" evidence="1">
    <location>
        <begin position="8"/>
        <end position="63"/>
    </location>
</feature>
<organism evidence="2 3">
    <name type="scientific">Selenomonas ruminantium</name>
    <dbReference type="NCBI Taxonomy" id="971"/>
    <lineage>
        <taxon>Bacteria</taxon>
        <taxon>Bacillati</taxon>
        <taxon>Bacillota</taxon>
        <taxon>Negativicutes</taxon>
        <taxon>Selenomonadales</taxon>
        <taxon>Selenomonadaceae</taxon>
        <taxon>Selenomonas</taxon>
    </lineage>
</organism>
<dbReference type="AlphaFoldDB" id="A0A1H3YWU3"/>
<dbReference type="Proteomes" id="UP000183469">
    <property type="component" value="Unassembled WGS sequence"/>
</dbReference>
<dbReference type="Gene3D" id="1.10.260.40">
    <property type="entry name" value="lambda repressor-like DNA-binding domains"/>
    <property type="match status" value="1"/>
</dbReference>
<dbReference type="InterPro" id="IPR010982">
    <property type="entry name" value="Lambda_DNA-bd_dom_sf"/>
</dbReference>
<accession>A0A1H3YWU3</accession>
<name>A0A1H3YWU3_SELRU</name>
<dbReference type="InterPro" id="IPR001387">
    <property type="entry name" value="Cro/C1-type_HTH"/>
</dbReference>
<dbReference type="SUPFAM" id="SSF47413">
    <property type="entry name" value="lambda repressor-like DNA-binding domains"/>
    <property type="match status" value="1"/>
</dbReference>
<evidence type="ECO:0000313" key="2">
    <source>
        <dbReference type="EMBL" id="SEA16035.1"/>
    </source>
</evidence>
<dbReference type="RefSeq" id="WP_051608711.1">
    <property type="nucleotide sequence ID" value="NZ_FNQG01000009.1"/>
</dbReference>